<evidence type="ECO:0008006" key="4">
    <source>
        <dbReference type="Google" id="ProtNLM"/>
    </source>
</evidence>
<dbReference type="AlphaFoldDB" id="A0A4R4N5W1"/>
<organism evidence="2 3">
    <name type="scientific">Nonomuraea longispora</name>
    <dbReference type="NCBI Taxonomy" id="1848320"/>
    <lineage>
        <taxon>Bacteria</taxon>
        <taxon>Bacillati</taxon>
        <taxon>Actinomycetota</taxon>
        <taxon>Actinomycetes</taxon>
        <taxon>Streptosporangiales</taxon>
        <taxon>Streptosporangiaceae</taxon>
        <taxon>Nonomuraea</taxon>
    </lineage>
</organism>
<dbReference type="InterPro" id="IPR055582">
    <property type="entry name" value="DUF7158"/>
</dbReference>
<dbReference type="Pfam" id="PF23716">
    <property type="entry name" value="DUF7158"/>
    <property type="match status" value="1"/>
</dbReference>
<accession>A0A4R4N5W1</accession>
<sequence length="356" mass="37532">MIGWVDGRPISRKLLDDRLTALREGPLSAALPVPGTSEDRQLARWLTQVILTEALCESTATGLGLSPQERPPLDRLAAVELGSINAAAYNGSPWVRAVFDHVTLGVVTPSEWRRKPSPAPASPSRHLVRHRLFTDREQACDAAPADLEPLGPITLDSLPAVIAEAIQSHPYDTLVGPVEDGLGWHVAIATPVTAPHIPGRSGSAPIPGSRSAPPFPSLTPAPLRAESPSLAPSPRPGASTAGSSEPTASTLAGRTAGGPDPASDLAPDATSISPSETSATMTPGATSGRFMGGSALEEQQSHRMSHASHQDPYLLGAAQRQAFARWLDDLRAKKVKLVPGFEHPGDPRQPDNHHRH</sequence>
<dbReference type="EMBL" id="SMJZ01000094">
    <property type="protein sequence ID" value="TDC04188.1"/>
    <property type="molecule type" value="Genomic_DNA"/>
</dbReference>
<feature type="region of interest" description="Disordered" evidence="1">
    <location>
        <begin position="193"/>
        <end position="309"/>
    </location>
</feature>
<feature type="compositionally biased region" description="Polar residues" evidence="1">
    <location>
        <begin position="240"/>
        <end position="252"/>
    </location>
</feature>
<proteinExistence type="predicted"/>
<dbReference type="Proteomes" id="UP000295157">
    <property type="component" value="Unassembled WGS sequence"/>
</dbReference>
<keyword evidence="3" id="KW-1185">Reference proteome</keyword>
<evidence type="ECO:0000313" key="3">
    <source>
        <dbReference type="Proteomes" id="UP000295157"/>
    </source>
</evidence>
<dbReference type="OrthoDB" id="3527984at2"/>
<feature type="compositionally biased region" description="Polar residues" evidence="1">
    <location>
        <begin position="270"/>
        <end position="285"/>
    </location>
</feature>
<protein>
    <recommendedName>
        <fullName evidence="4">[acyl-carrier-protein] S-malonyltransferase</fullName>
    </recommendedName>
</protein>
<name>A0A4R4N5W1_9ACTN</name>
<evidence type="ECO:0000256" key="1">
    <source>
        <dbReference type="SAM" id="MobiDB-lite"/>
    </source>
</evidence>
<reference evidence="2 3" key="1">
    <citation type="submission" date="2019-02" db="EMBL/GenBank/DDBJ databases">
        <title>Draft genome sequences of novel Actinobacteria.</title>
        <authorList>
            <person name="Sahin N."/>
            <person name="Ay H."/>
            <person name="Saygin H."/>
        </authorList>
    </citation>
    <scope>NUCLEOTIDE SEQUENCE [LARGE SCALE GENOMIC DNA]</scope>
    <source>
        <strain evidence="2 3">KC201</strain>
    </source>
</reference>
<comment type="caution">
    <text evidence="2">The sequence shown here is derived from an EMBL/GenBank/DDBJ whole genome shotgun (WGS) entry which is preliminary data.</text>
</comment>
<evidence type="ECO:0000313" key="2">
    <source>
        <dbReference type="EMBL" id="TDC04188.1"/>
    </source>
</evidence>
<gene>
    <name evidence="2" type="ORF">E1267_23610</name>
</gene>